<accession>A0A0A8YL89</accession>
<dbReference type="AlphaFoldDB" id="A0A0A8YL89"/>
<name>A0A0A8YL89_ARUDO</name>
<reference evidence="1" key="1">
    <citation type="submission" date="2014-09" db="EMBL/GenBank/DDBJ databases">
        <authorList>
            <person name="Magalhaes I.L.F."/>
            <person name="Oliveira U."/>
            <person name="Santos F.R."/>
            <person name="Vidigal T.H.D.A."/>
            <person name="Brescovit A.D."/>
            <person name="Santos A.J."/>
        </authorList>
    </citation>
    <scope>NUCLEOTIDE SEQUENCE</scope>
    <source>
        <tissue evidence="1">Shoot tissue taken approximately 20 cm above the soil surface</tissue>
    </source>
</reference>
<organism evidence="1">
    <name type="scientific">Arundo donax</name>
    <name type="common">Giant reed</name>
    <name type="synonym">Donax arundinaceus</name>
    <dbReference type="NCBI Taxonomy" id="35708"/>
    <lineage>
        <taxon>Eukaryota</taxon>
        <taxon>Viridiplantae</taxon>
        <taxon>Streptophyta</taxon>
        <taxon>Embryophyta</taxon>
        <taxon>Tracheophyta</taxon>
        <taxon>Spermatophyta</taxon>
        <taxon>Magnoliopsida</taxon>
        <taxon>Liliopsida</taxon>
        <taxon>Poales</taxon>
        <taxon>Poaceae</taxon>
        <taxon>PACMAD clade</taxon>
        <taxon>Arundinoideae</taxon>
        <taxon>Arundineae</taxon>
        <taxon>Arundo</taxon>
    </lineage>
</organism>
<dbReference type="EMBL" id="GBRH01271617">
    <property type="protein sequence ID" value="JAD26278.1"/>
    <property type="molecule type" value="Transcribed_RNA"/>
</dbReference>
<proteinExistence type="predicted"/>
<protein>
    <submittedName>
        <fullName evidence="1">Uncharacterized protein</fullName>
    </submittedName>
</protein>
<evidence type="ECO:0000313" key="1">
    <source>
        <dbReference type="EMBL" id="JAD26278.1"/>
    </source>
</evidence>
<sequence length="29" mass="3377">MNIGIFAVKVEIFAQTKNSLCENFERMEN</sequence>
<reference evidence="1" key="2">
    <citation type="journal article" date="2015" name="Data Brief">
        <title>Shoot transcriptome of the giant reed, Arundo donax.</title>
        <authorList>
            <person name="Barrero R.A."/>
            <person name="Guerrero F.D."/>
            <person name="Moolhuijzen P."/>
            <person name="Goolsby J.A."/>
            <person name="Tidwell J."/>
            <person name="Bellgard S.E."/>
            <person name="Bellgard M.I."/>
        </authorList>
    </citation>
    <scope>NUCLEOTIDE SEQUENCE</scope>
    <source>
        <tissue evidence="1">Shoot tissue taken approximately 20 cm above the soil surface</tissue>
    </source>
</reference>